<dbReference type="PANTHER" id="PTHR33885:SF3">
    <property type="entry name" value="PHAGE SHOCK PROTEIN C"/>
    <property type="match status" value="1"/>
</dbReference>
<feature type="domain" description="Cell wall-active antibiotics response LiaF-like C-terminal" evidence="8">
    <location>
        <begin position="311"/>
        <end position="411"/>
    </location>
</feature>
<dbReference type="InterPro" id="IPR052027">
    <property type="entry name" value="PspC"/>
</dbReference>
<evidence type="ECO:0000259" key="8">
    <source>
        <dbReference type="Pfam" id="PF09922"/>
    </source>
</evidence>
<comment type="caution">
    <text evidence="9">The sequence shown here is derived from an EMBL/GenBank/DDBJ whole genome shotgun (WGS) entry which is preliminary data.</text>
</comment>
<dbReference type="RefSeq" id="WP_252436618.1">
    <property type="nucleotide sequence ID" value="NZ_JAGSOV010000015.1"/>
</dbReference>
<dbReference type="InterPro" id="IPR007168">
    <property type="entry name" value="Phageshock_PspC_N"/>
</dbReference>
<accession>A0ABT0ZW61</accession>
<comment type="subcellular location">
    <subcellularLocation>
        <location evidence="1">Cell membrane</location>
        <topology evidence="1">Single-pass membrane protein</topology>
    </subcellularLocation>
</comment>
<gene>
    <name evidence="9" type="ORF">KDL28_07490</name>
</gene>
<proteinExistence type="predicted"/>
<dbReference type="Pfam" id="PF04024">
    <property type="entry name" value="PspC"/>
    <property type="match status" value="1"/>
</dbReference>
<dbReference type="Proteomes" id="UP001165283">
    <property type="component" value="Unassembled WGS sequence"/>
</dbReference>
<dbReference type="InterPro" id="IPR024425">
    <property type="entry name" value="LiaF-like_C"/>
</dbReference>
<evidence type="ECO:0000313" key="10">
    <source>
        <dbReference type="Proteomes" id="UP001165283"/>
    </source>
</evidence>
<feature type="transmembrane region" description="Helical" evidence="6">
    <location>
        <begin position="84"/>
        <end position="104"/>
    </location>
</feature>
<evidence type="ECO:0000256" key="4">
    <source>
        <dbReference type="ARBA" id="ARBA00022989"/>
    </source>
</evidence>
<evidence type="ECO:0000256" key="1">
    <source>
        <dbReference type="ARBA" id="ARBA00004162"/>
    </source>
</evidence>
<evidence type="ECO:0000256" key="3">
    <source>
        <dbReference type="ARBA" id="ARBA00022692"/>
    </source>
</evidence>
<keyword evidence="10" id="KW-1185">Reference proteome</keyword>
<evidence type="ECO:0000256" key="5">
    <source>
        <dbReference type="ARBA" id="ARBA00023136"/>
    </source>
</evidence>
<dbReference type="PANTHER" id="PTHR33885">
    <property type="entry name" value="PHAGE SHOCK PROTEIN C"/>
    <property type="match status" value="1"/>
</dbReference>
<keyword evidence="3 6" id="KW-0812">Transmembrane</keyword>
<evidence type="ECO:0000256" key="6">
    <source>
        <dbReference type="SAM" id="Phobius"/>
    </source>
</evidence>
<evidence type="ECO:0000259" key="7">
    <source>
        <dbReference type="Pfam" id="PF04024"/>
    </source>
</evidence>
<evidence type="ECO:0000256" key="2">
    <source>
        <dbReference type="ARBA" id="ARBA00022475"/>
    </source>
</evidence>
<organism evidence="9 10">
    <name type="scientific">Pseudonocardia humida</name>
    <dbReference type="NCBI Taxonomy" id="2800819"/>
    <lineage>
        <taxon>Bacteria</taxon>
        <taxon>Bacillati</taxon>
        <taxon>Actinomycetota</taxon>
        <taxon>Actinomycetes</taxon>
        <taxon>Pseudonocardiales</taxon>
        <taxon>Pseudonocardiaceae</taxon>
        <taxon>Pseudonocardia</taxon>
    </lineage>
</organism>
<protein>
    <submittedName>
        <fullName evidence="9">PspC domain-containing protein</fullName>
    </submittedName>
</protein>
<feature type="transmembrane region" description="Helical" evidence="6">
    <location>
        <begin position="110"/>
        <end position="126"/>
    </location>
</feature>
<reference evidence="9" key="1">
    <citation type="submission" date="2021-04" db="EMBL/GenBank/DDBJ databases">
        <title>Pseudonocardia sp. nov., isolated from sandy soil of mangrove forest.</title>
        <authorList>
            <person name="Zan Z."/>
            <person name="Huang R."/>
            <person name="Liu W."/>
        </authorList>
    </citation>
    <scope>NUCLEOTIDE SEQUENCE</scope>
    <source>
        <strain evidence="9">S2-4</strain>
    </source>
</reference>
<keyword evidence="4 6" id="KW-1133">Transmembrane helix</keyword>
<keyword evidence="5 6" id="KW-0472">Membrane</keyword>
<keyword evidence="2" id="KW-1003">Cell membrane</keyword>
<dbReference type="EMBL" id="JAGSOV010000015">
    <property type="protein sequence ID" value="MCO1654899.1"/>
    <property type="molecule type" value="Genomic_DNA"/>
</dbReference>
<sequence length="414" mass="42148">MRNIDQSDVQATLRDMWETRPSRRADDRKVAGVAAAIARRYDLDPTLVRIGFVVAAFSGIGAALYIAGWFALPSEPSQGGRPRSRQGLAIVGLVVAAAVTLGWWGDGGGVAPVLVGLGAIGLLFLLHRSRSEQLGGGWTGATGVAAAEAPTTATGTGPSLVKEGVPMTDASVPTPPSWDPLGAAPFAWDLPEPGPPPAPEPAPRRLPVTPVTLGVALLAAAVTSFVLLLTGGFTVTNAPVLLGVLLAVVGAGLVIGSFVRAGRGLIPIALLLSALTWGALAVPAGDWDNEDFGDLVVAPTSVAAIQPVYERAAGSIELDLTDVDLALPQGGTGTPVRTRISAGVGDVTVKVPEDADVTVAAKTGIGDVEVFDQSRSGPSSSLRVTDLGEDGVASGRPLVLDIEMGAGSVEVQRD</sequence>
<feature type="transmembrane region" description="Helical" evidence="6">
    <location>
        <begin position="50"/>
        <end position="72"/>
    </location>
</feature>
<feature type="domain" description="Phage shock protein PspC N-terminal" evidence="7">
    <location>
        <begin position="21"/>
        <end position="75"/>
    </location>
</feature>
<feature type="transmembrane region" description="Helical" evidence="6">
    <location>
        <begin position="211"/>
        <end position="234"/>
    </location>
</feature>
<dbReference type="Pfam" id="PF09922">
    <property type="entry name" value="LiaF-like_C"/>
    <property type="match status" value="1"/>
</dbReference>
<name>A0ABT0ZW61_9PSEU</name>
<feature type="transmembrane region" description="Helical" evidence="6">
    <location>
        <begin position="240"/>
        <end position="259"/>
    </location>
</feature>
<evidence type="ECO:0000313" key="9">
    <source>
        <dbReference type="EMBL" id="MCO1654899.1"/>
    </source>
</evidence>